<evidence type="ECO:0000313" key="1">
    <source>
        <dbReference type="EMBL" id="KAG9231870.1"/>
    </source>
</evidence>
<proteinExistence type="predicted"/>
<dbReference type="AlphaFoldDB" id="A0A9P8C3B7"/>
<reference evidence="1" key="1">
    <citation type="journal article" date="2021" name="IMA Fungus">
        <title>Genomic characterization of three marine fungi, including Emericellopsis atlantica sp. nov. with signatures of a generalist lifestyle and marine biomass degradation.</title>
        <authorList>
            <person name="Hagestad O.C."/>
            <person name="Hou L."/>
            <person name="Andersen J.H."/>
            <person name="Hansen E.H."/>
            <person name="Altermark B."/>
            <person name="Li C."/>
            <person name="Kuhnert E."/>
            <person name="Cox R.J."/>
            <person name="Crous P.W."/>
            <person name="Spatafora J.W."/>
            <person name="Lail K."/>
            <person name="Amirebrahimi M."/>
            <person name="Lipzen A."/>
            <person name="Pangilinan J."/>
            <person name="Andreopoulos W."/>
            <person name="Hayes R.D."/>
            <person name="Ng V."/>
            <person name="Grigoriev I.V."/>
            <person name="Jackson S.A."/>
            <person name="Sutton T.D.S."/>
            <person name="Dobson A.D.W."/>
            <person name="Rama T."/>
        </authorList>
    </citation>
    <scope>NUCLEOTIDE SEQUENCE</scope>
    <source>
        <strain evidence="1">TRa018bII</strain>
    </source>
</reference>
<evidence type="ECO:0000313" key="2">
    <source>
        <dbReference type="Proteomes" id="UP000824998"/>
    </source>
</evidence>
<protein>
    <submittedName>
        <fullName evidence="1">Uncharacterized protein</fullName>
    </submittedName>
</protein>
<name>A0A9P8C3B7_9HELO</name>
<sequence length="157" mass="16905">MSRMSIMCLLGGSGRARKSRRGHPAQTRNGSGLLVREPVVEVVEVVDVVGPGEERAIAGSGSCRTLELCVQNVCKSKLVSCLLSLVSGLLYSVVYEARRTRRTGTGTGTKTRTRRTRTRTRRKGCSGMGMLVGRGRCSCAFSRRVAADSGPQNACPW</sequence>
<accession>A0A9P8C3B7</accession>
<gene>
    <name evidence="1" type="ORF">BJ875DRAFT_103567</name>
</gene>
<dbReference type="EMBL" id="MU251577">
    <property type="protein sequence ID" value="KAG9231870.1"/>
    <property type="molecule type" value="Genomic_DNA"/>
</dbReference>
<dbReference type="Proteomes" id="UP000824998">
    <property type="component" value="Unassembled WGS sequence"/>
</dbReference>
<comment type="caution">
    <text evidence="1">The sequence shown here is derived from an EMBL/GenBank/DDBJ whole genome shotgun (WGS) entry which is preliminary data.</text>
</comment>
<keyword evidence="2" id="KW-1185">Reference proteome</keyword>
<organism evidence="1 2">
    <name type="scientific">Amylocarpus encephaloides</name>
    <dbReference type="NCBI Taxonomy" id="45428"/>
    <lineage>
        <taxon>Eukaryota</taxon>
        <taxon>Fungi</taxon>
        <taxon>Dikarya</taxon>
        <taxon>Ascomycota</taxon>
        <taxon>Pezizomycotina</taxon>
        <taxon>Leotiomycetes</taxon>
        <taxon>Helotiales</taxon>
        <taxon>Helotiales incertae sedis</taxon>
        <taxon>Amylocarpus</taxon>
    </lineage>
</organism>